<dbReference type="Proteomes" id="UP000053647">
    <property type="component" value="Unassembled WGS sequence"/>
</dbReference>
<name>A0A0C9T077_PAXIN</name>
<dbReference type="PANTHER" id="PTHR31681">
    <property type="entry name" value="C2H2-LIKE ZINC FINGER PROTEIN"/>
    <property type="match status" value="1"/>
</dbReference>
<reference evidence="2 3" key="1">
    <citation type="submission" date="2014-06" db="EMBL/GenBank/DDBJ databases">
        <authorList>
            <consortium name="DOE Joint Genome Institute"/>
            <person name="Kuo A."/>
            <person name="Kohler A."/>
            <person name="Nagy L.G."/>
            <person name="Floudas D."/>
            <person name="Copeland A."/>
            <person name="Barry K.W."/>
            <person name="Cichocki N."/>
            <person name="Veneault-Fourrey C."/>
            <person name="LaButti K."/>
            <person name="Lindquist E.A."/>
            <person name="Lipzen A."/>
            <person name="Lundell T."/>
            <person name="Morin E."/>
            <person name="Murat C."/>
            <person name="Sun H."/>
            <person name="Tunlid A."/>
            <person name="Henrissat B."/>
            <person name="Grigoriev I.V."/>
            <person name="Hibbett D.S."/>
            <person name="Martin F."/>
            <person name="Nordberg H.P."/>
            <person name="Cantor M.N."/>
            <person name="Hua S.X."/>
        </authorList>
    </citation>
    <scope>NUCLEOTIDE SEQUENCE [LARGE SCALE GENOMIC DNA]</scope>
    <source>
        <strain evidence="2 3">ATCC 200175</strain>
    </source>
</reference>
<sequence length="189" mass="21392">QTYRNKVEARGYYTREGLSVGNEQKRFRCAARACSLGENGNMFPCDSNQCELCETIRYGFEPHLVRKREIPWNAEGIRLGAGIYTSHTSSKADEYAVNRHGPNSSVKAMLVCRVVVGNPHNTQREDPTLRSPPPGFDCVFGEPGWQSDFTDDEYVFYDPDAIRPAYLILYETGAWQRLGPGVPRPEFFS</sequence>
<keyword evidence="3" id="KW-1185">Reference proteome</keyword>
<dbReference type="PANTHER" id="PTHR31681:SF3">
    <property type="entry name" value="OS04G0690100 PROTEIN"/>
    <property type="match status" value="1"/>
</dbReference>
<accession>A0A0C9T077</accession>
<gene>
    <name evidence="2" type="ORF">PAXINDRAFT_94233</name>
</gene>
<protein>
    <recommendedName>
        <fullName evidence="1">PARP catalytic domain-containing protein</fullName>
    </recommendedName>
</protein>
<feature type="non-terminal residue" evidence="2">
    <location>
        <position position="189"/>
    </location>
</feature>
<proteinExistence type="predicted"/>
<dbReference type="InterPro" id="IPR012317">
    <property type="entry name" value="Poly(ADP-ribose)pol_cat_dom"/>
</dbReference>
<organism evidence="2 3">
    <name type="scientific">Paxillus involutus ATCC 200175</name>
    <dbReference type="NCBI Taxonomy" id="664439"/>
    <lineage>
        <taxon>Eukaryota</taxon>
        <taxon>Fungi</taxon>
        <taxon>Dikarya</taxon>
        <taxon>Basidiomycota</taxon>
        <taxon>Agaricomycotina</taxon>
        <taxon>Agaricomycetes</taxon>
        <taxon>Agaricomycetidae</taxon>
        <taxon>Boletales</taxon>
        <taxon>Paxilineae</taxon>
        <taxon>Paxillaceae</taxon>
        <taxon>Paxillus</taxon>
    </lineage>
</organism>
<evidence type="ECO:0000313" key="2">
    <source>
        <dbReference type="EMBL" id="KIJ04838.1"/>
    </source>
</evidence>
<dbReference type="AlphaFoldDB" id="A0A0C9T077"/>
<feature type="domain" description="PARP catalytic" evidence="1">
    <location>
        <begin position="74"/>
        <end position="142"/>
    </location>
</feature>
<dbReference type="EMBL" id="KN821471">
    <property type="protein sequence ID" value="KIJ04838.1"/>
    <property type="molecule type" value="Genomic_DNA"/>
</dbReference>
<evidence type="ECO:0000313" key="3">
    <source>
        <dbReference type="Proteomes" id="UP000053647"/>
    </source>
</evidence>
<dbReference type="HOGENOM" id="CLU_039434_2_0_1"/>
<dbReference type="Gene3D" id="3.90.228.10">
    <property type="match status" value="1"/>
</dbReference>
<dbReference type="GO" id="GO:0003950">
    <property type="term" value="F:NAD+ poly-ADP-ribosyltransferase activity"/>
    <property type="evidence" value="ECO:0007669"/>
    <property type="project" value="InterPro"/>
</dbReference>
<dbReference type="OrthoDB" id="5153512at2759"/>
<dbReference type="Pfam" id="PF00644">
    <property type="entry name" value="PARP"/>
    <property type="match status" value="1"/>
</dbReference>
<reference evidence="3" key="2">
    <citation type="submission" date="2015-01" db="EMBL/GenBank/DDBJ databases">
        <title>Evolutionary Origins and Diversification of the Mycorrhizal Mutualists.</title>
        <authorList>
            <consortium name="DOE Joint Genome Institute"/>
            <consortium name="Mycorrhizal Genomics Consortium"/>
            <person name="Kohler A."/>
            <person name="Kuo A."/>
            <person name="Nagy L.G."/>
            <person name="Floudas D."/>
            <person name="Copeland A."/>
            <person name="Barry K.W."/>
            <person name="Cichocki N."/>
            <person name="Veneault-Fourrey C."/>
            <person name="LaButti K."/>
            <person name="Lindquist E.A."/>
            <person name="Lipzen A."/>
            <person name="Lundell T."/>
            <person name="Morin E."/>
            <person name="Murat C."/>
            <person name="Riley R."/>
            <person name="Ohm R."/>
            <person name="Sun H."/>
            <person name="Tunlid A."/>
            <person name="Henrissat B."/>
            <person name="Grigoriev I.V."/>
            <person name="Hibbett D.S."/>
            <person name="Martin F."/>
        </authorList>
    </citation>
    <scope>NUCLEOTIDE SEQUENCE [LARGE SCALE GENOMIC DNA]</scope>
    <source>
        <strain evidence="3">ATCC 200175</strain>
    </source>
</reference>
<evidence type="ECO:0000259" key="1">
    <source>
        <dbReference type="Pfam" id="PF00644"/>
    </source>
</evidence>
<dbReference type="SUPFAM" id="SSF56399">
    <property type="entry name" value="ADP-ribosylation"/>
    <property type="match status" value="1"/>
</dbReference>